<evidence type="ECO:0000313" key="2">
    <source>
        <dbReference type="EMBL" id="KAA9301176.1"/>
    </source>
</evidence>
<dbReference type="AlphaFoldDB" id="A0A5N1GLH5"/>
<name>A0A5N1GLH5_9LACT</name>
<evidence type="ECO:0000256" key="1">
    <source>
        <dbReference type="ARBA" id="ARBA00023025"/>
    </source>
</evidence>
<proteinExistence type="predicted"/>
<organism evidence="2 3">
    <name type="scientific">Aerococcus sanguinicola</name>
    <dbReference type="NCBI Taxonomy" id="119206"/>
    <lineage>
        <taxon>Bacteria</taxon>
        <taxon>Bacillati</taxon>
        <taxon>Bacillota</taxon>
        <taxon>Bacilli</taxon>
        <taxon>Lactobacillales</taxon>
        <taxon>Aerococcaceae</taxon>
        <taxon>Aerococcus</taxon>
    </lineage>
</organism>
<sequence length="114" mass="13093">MAKMKNKSFDPAEDSEACFKLISELYNAPDIIFPAQTREKLLEAARLIEEDQDIDQALALSYQALKKFSAKERLTIPELKALTDFVQSAFYKHQGKELWNFYTVYGAMTGPFIF</sequence>
<dbReference type="Proteomes" id="UP000327148">
    <property type="component" value="Unassembled WGS sequence"/>
</dbReference>
<gene>
    <name evidence="2" type="ORF">F6I03_04725</name>
</gene>
<evidence type="ECO:0008006" key="4">
    <source>
        <dbReference type="Google" id="ProtNLM"/>
    </source>
</evidence>
<comment type="caution">
    <text evidence="2">The sequence shown here is derived from an EMBL/GenBank/DDBJ whole genome shotgun (WGS) entry which is preliminary data.</text>
</comment>
<evidence type="ECO:0000313" key="3">
    <source>
        <dbReference type="Proteomes" id="UP000327148"/>
    </source>
</evidence>
<dbReference type="GO" id="GO:0030153">
    <property type="term" value="P:bacteriocin immunity"/>
    <property type="evidence" value="ECO:0007669"/>
    <property type="project" value="UniProtKB-KW"/>
</dbReference>
<keyword evidence="1" id="KW-0079">Bacteriocin immunity</keyword>
<accession>A0A5N1GLH5</accession>
<dbReference type="Gene3D" id="1.20.1440.50">
    <property type="entry name" value="Ta0600-like"/>
    <property type="match status" value="1"/>
</dbReference>
<protein>
    <recommendedName>
        <fullName evidence="4">Bacteriocin immunity protein</fullName>
    </recommendedName>
</protein>
<reference evidence="2 3" key="1">
    <citation type="submission" date="2019-09" db="EMBL/GenBank/DDBJ databases">
        <title>Draft genome sequence assemblies of isolates from the urinary tract.</title>
        <authorList>
            <person name="Mores C.R."/>
            <person name="Putonti C."/>
            <person name="Wolfe A.J."/>
        </authorList>
    </citation>
    <scope>NUCLEOTIDE SEQUENCE [LARGE SCALE GENOMIC DNA]</scope>
    <source>
        <strain evidence="2 3">UMB623</strain>
    </source>
</reference>
<dbReference type="EMBL" id="VYWO01000002">
    <property type="protein sequence ID" value="KAA9301176.1"/>
    <property type="molecule type" value="Genomic_DNA"/>
</dbReference>
<dbReference type="InterPro" id="IPR023130">
    <property type="entry name" value="Ta0600-like_sf"/>
</dbReference>